<comment type="similarity">
    <text evidence="2">Belongs to the sulfotransferase 2 family.</text>
</comment>
<dbReference type="GO" id="GO:0016051">
    <property type="term" value="P:carbohydrate biosynthetic process"/>
    <property type="evidence" value="ECO:0007669"/>
    <property type="project" value="InterPro"/>
</dbReference>
<dbReference type="OrthoDB" id="206904at2759"/>
<evidence type="ECO:0000256" key="3">
    <source>
        <dbReference type="ARBA" id="ARBA00022679"/>
    </source>
</evidence>
<dbReference type="InterPro" id="IPR018011">
    <property type="entry name" value="Carb_sulfotrans_8-10"/>
</dbReference>
<feature type="region of interest" description="Disordered" evidence="9">
    <location>
        <begin position="1"/>
        <end position="23"/>
    </location>
</feature>
<dbReference type="Gene3D" id="3.40.50.300">
    <property type="entry name" value="P-loop containing nucleotide triphosphate hydrolases"/>
    <property type="match status" value="1"/>
</dbReference>
<organism evidence="10 11">
    <name type="scientific">Pelagomonas calceolata</name>
    <dbReference type="NCBI Taxonomy" id="35677"/>
    <lineage>
        <taxon>Eukaryota</taxon>
        <taxon>Sar</taxon>
        <taxon>Stramenopiles</taxon>
        <taxon>Ochrophyta</taxon>
        <taxon>Pelagophyceae</taxon>
        <taxon>Pelagomonadales</taxon>
        <taxon>Pelagomonadaceae</taxon>
        <taxon>Pelagomonas</taxon>
    </lineage>
</organism>
<evidence type="ECO:0000256" key="2">
    <source>
        <dbReference type="ARBA" id="ARBA00006339"/>
    </source>
</evidence>
<comment type="subcellular location">
    <subcellularLocation>
        <location evidence="1">Golgi apparatus membrane</location>
        <topology evidence="1">Single-pass type II membrane protein</topology>
    </subcellularLocation>
</comment>
<dbReference type="Pfam" id="PF03567">
    <property type="entry name" value="Sulfotransfer_2"/>
    <property type="match status" value="1"/>
</dbReference>
<evidence type="ECO:0000313" key="11">
    <source>
        <dbReference type="Proteomes" id="UP000789595"/>
    </source>
</evidence>
<gene>
    <name evidence="10" type="ORF">PECAL_3P12320</name>
</gene>
<keyword evidence="8" id="KW-0325">Glycoprotein</keyword>
<keyword evidence="4" id="KW-0812">Transmembrane</keyword>
<evidence type="ECO:0000256" key="9">
    <source>
        <dbReference type="SAM" id="MobiDB-lite"/>
    </source>
</evidence>
<keyword evidence="3" id="KW-0808">Transferase</keyword>
<evidence type="ECO:0000313" key="10">
    <source>
        <dbReference type="EMBL" id="CAH0371299.1"/>
    </source>
</evidence>
<keyword evidence="7" id="KW-0472">Membrane</keyword>
<keyword evidence="6" id="KW-0333">Golgi apparatus</keyword>
<comment type="caution">
    <text evidence="10">The sequence shown here is derived from an EMBL/GenBank/DDBJ whole genome shotgun (WGS) entry which is preliminary data.</text>
</comment>
<reference evidence="10" key="1">
    <citation type="submission" date="2021-11" db="EMBL/GenBank/DDBJ databases">
        <authorList>
            <consortium name="Genoscope - CEA"/>
            <person name="William W."/>
        </authorList>
    </citation>
    <scope>NUCLEOTIDE SEQUENCE</scope>
</reference>
<keyword evidence="5" id="KW-1133">Transmembrane helix</keyword>
<dbReference type="EMBL" id="CAKKNE010000003">
    <property type="protein sequence ID" value="CAH0371299.1"/>
    <property type="molecule type" value="Genomic_DNA"/>
</dbReference>
<evidence type="ECO:0000256" key="7">
    <source>
        <dbReference type="ARBA" id="ARBA00023136"/>
    </source>
</evidence>
<accession>A0A8J2SRH0</accession>
<dbReference type="GO" id="GO:0008146">
    <property type="term" value="F:sulfotransferase activity"/>
    <property type="evidence" value="ECO:0007669"/>
    <property type="project" value="InterPro"/>
</dbReference>
<evidence type="ECO:0000256" key="5">
    <source>
        <dbReference type="ARBA" id="ARBA00022989"/>
    </source>
</evidence>
<evidence type="ECO:0000256" key="6">
    <source>
        <dbReference type="ARBA" id="ARBA00023034"/>
    </source>
</evidence>
<dbReference type="GO" id="GO:0000139">
    <property type="term" value="C:Golgi membrane"/>
    <property type="evidence" value="ECO:0007669"/>
    <property type="project" value="UniProtKB-SubCell"/>
</dbReference>
<dbReference type="AlphaFoldDB" id="A0A8J2SRH0"/>
<dbReference type="InterPro" id="IPR005331">
    <property type="entry name" value="Sulfotransferase"/>
</dbReference>
<proteinExistence type="inferred from homology"/>
<evidence type="ECO:0008006" key="12">
    <source>
        <dbReference type="Google" id="ProtNLM"/>
    </source>
</evidence>
<dbReference type="InterPro" id="IPR027417">
    <property type="entry name" value="P-loop_NTPase"/>
</dbReference>
<evidence type="ECO:0000256" key="8">
    <source>
        <dbReference type="ARBA" id="ARBA00023180"/>
    </source>
</evidence>
<dbReference type="Proteomes" id="UP000789595">
    <property type="component" value="Unassembled WGS sequence"/>
</dbReference>
<dbReference type="PANTHER" id="PTHR12137">
    <property type="entry name" value="CARBOHYDRATE SULFOTRANSFERASE"/>
    <property type="match status" value="1"/>
</dbReference>
<evidence type="ECO:0000256" key="4">
    <source>
        <dbReference type="ARBA" id="ARBA00022692"/>
    </source>
</evidence>
<keyword evidence="11" id="KW-1185">Reference proteome</keyword>
<evidence type="ECO:0000256" key="1">
    <source>
        <dbReference type="ARBA" id="ARBA00004323"/>
    </source>
</evidence>
<protein>
    <recommendedName>
        <fullName evidence="12">Sulfotransferase domain-containing protein</fullName>
    </recommendedName>
</protein>
<name>A0A8J2SRH0_9STRA</name>
<sequence>MMLDTTTEERRAARRRRRERLASQDRDVNVRGIVAAGVAAMALLGLSHHLLLPDTADAGSHHLRRPMEQEAPFPRLTRKQRDAFGHHVFVDHTHGLVLCAIPKVGSTELARLILRMGNSSHWRRDPQRSALAVADRDKHLVSKLSLQKAQALVDDRRYTWAVFFRDPAQRLLSAYRNRILGRGENVTFGEFVSRIRLDRKADPHWRPQRYLCNNEMLLERYDFVGQFTRIQADARRLLESLGAWDRYGEKGWGAHKSRASIFAGAQLRAKAASEAFSMHYTPSLLTRVRKMYAMDYALLRKVDAME</sequence>
<dbReference type="PANTHER" id="PTHR12137:SF54">
    <property type="entry name" value="CARBOHYDRATE SULFOTRANSFERASE"/>
    <property type="match status" value="1"/>
</dbReference>